<dbReference type="EMBL" id="LAYC01000001">
    <property type="protein sequence ID" value="KYK61640.1"/>
    <property type="molecule type" value="Genomic_DNA"/>
</dbReference>
<reference evidence="2 3" key="1">
    <citation type="journal article" date="2016" name="Sci. Rep.">
        <title>Insights into Adaptations to a Near-Obligate Nematode Endoparasitic Lifestyle from the Finished Genome of Drechmeria coniospora.</title>
        <authorList>
            <person name="Zhang L."/>
            <person name="Zhou Z."/>
            <person name="Guo Q."/>
            <person name="Fokkens L."/>
            <person name="Miskei M."/>
            <person name="Pocsi I."/>
            <person name="Zhang W."/>
            <person name="Chen M."/>
            <person name="Wang L."/>
            <person name="Sun Y."/>
            <person name="Donzelli B.G."/>
            <person name="Gibson D.M."/>
            <person name="Nelson D.R."/>
            <person name="Luo J.G."/>
            <person name="Rep M."/>
            <person name="Liu H."/>
            <person name="Yang S."/>
            <person name="Wang J."/>
            <person name="Krasnoff S.B."/>
            <person name="Xu Y."/>
            <person name="Molnar I."/>
            <person name="Lin M."/>
        </authorList>
    </citation>
    <scope>NUCLEOTIDE SEQUENCE [LARGE SCALE GENOMIC DNA]</scope>
    <source>
        <strain evidence="2 3">ARSEF 6962</strain>
    </source>
</reference>
<keyword evidence="3" id="KW-1185">Reference proteome</keyword>
<sequence>MTSSFDSVGTLLAEIANLLNDSLRIFQLSDKRHWGADEHEQLHALEETLDEAKRDFQALSPLVHGQSYYELDRQHESVEELRRLRSRFSALIQNLKDWSRSGGPTNPTWVRDTQRLRKDLHRAQCRAARRIFASDKESSRRCLGGFLVQRVLQRLHRNGAVADGGGAGMRDVGEAQRQLAEVRACSEIGGFERFGEDDIAFICDFCDGHLVWEDLERIPTSRYGSDEPGSSSTPPLLSTTATAAANVRWQATGTSMSTAQPKLVVFAPVAIANHAAPAPSDWQASITCPFCEEVAQQPQEEDDDEDAYKPEGEFDDMATFQDHLEWQHPAAALPTPDSSTQHCRIM</sequence>
<protein>
    <submittedName>
        <fullName evidence="2">Uncharacterized protein</fullName>
    </submittedName>
</protein>
<evidence type="ECO:0000313" key="2">
    <source>
        <dbReference type="EMBL" id="KYK61640.1"/>
    </source>
</evidence>
<dbReference type="GeneID" id="63715426"/>
<organism evidence="2 3">
    <name type="scientific">Drechmeria coniospora</name>
    <name type="common">Nematophagous fungus</name>
    <name type="synonym">Meria coniospora</name>
    <dbReference type="NCBI Taxonomy" id="98403"/>
    <lineage>
        <taxon>Eukaryota</taxon>
        <taxon>Fungi</taxon>
        <taxon>Dikarya</taxon>
        <taxon>Ascomycota</taxon>
        <taxon>Pezizomycotina</taxon>
        <taxon>Sordariomycetes</taxon>
        <taxon>Hypocreomycetidae</taxon>
        <taxon>Hypocreales</taxon>
        <taxon>Ophiocordycipitaceae</taxon>
        <taxon>Drechmeria</taxon>
    </lineage>
</organism>
<comment type="caution">
    <text evidence="2">The sequence shown here is derived from an EMBL/GenBank/DDBJ whole genome shotgun (WGS) entry which is preliminary data.</text>
</comment>
<accession>A0A151GX31</accession>
<dbReference type="RefSeq" id="XP_040660992.1">
    <property type="nucleotide sequence ID" value="XM_040800109.1"/>
</dbReference>
<feature type="region of interest" description="Disordered" evidence="1">
    <location>
        <begin position="295"/>
        <end position="316"/>
    </location>
</feature>
<evidence type="ECO:0000256" key="1">
    <source>
        <dbReference type="SAM" id="MobiDB-lite"/>
    </source>
</evidence>
<name>A0A151GX31_DRECN</name>
<dbReference type="Proteomes" id="UP000076580">
    <property type="component" value="Chromosome 01"/>
</dbReference>
<evidence type="ECO:0000313" key="3">
    <source>
        <dbReference type="Proteomes" id="UP000076580"/>
    </source>
</evidence>
<dbReference type="STRING" id="98403.A0A151GX31"/>
<dbReference type="AlphaFoldDB" id="A0A151GX31"/>
<dbReference type="InParanoid" id="A0A151GX31"/>
<feature type="compositionally biased region" description="Polar residues" evidence="1">
    <location>
        <begin position="336"/>
        <end position="346"/>
    </location>
</feature>
<gene>
    <name evidence="2" type="ORF">DCS_02783</name>
</gene>
<feature type="region of interest" description="Disordered" evidence="1">
    <location>
        <begin position="327"/>
        <end position="346"/>
    </location>
</feature>
<proteinExistence type="predicted"/>